<dbReference type="PANTHER" id="PTHR33453">
    <property type="match status" value="1"/>
</dbReference>
<dbReference type="CDD" id="cd23490">
    <property type="entry name" value="beta-trefoil_Ricin_ebulin-like_rpt2"/>
    <property type="match status" value="1"/>
</dbReference>
<dbReference type="Gene3D" id="4.10.470.10">
    <property type="entry name" value="Ricin (A Subunit), domain 2"/>
    <property type="match status" value="1"/>
</dbReference>
<evidence type="ECO:0000313" key="6">
    <source>
        <dbReference type="Proteomes" id="UP001642360"/>
    </source>
</evidence>
<feature type="chain" id="PRO_5044782151" description="Ricin B lectin domain-containing protein" evidence="3">
    <location>
        <begin position="20"/>
        <end position="582"/>
    </location>
</feature>
<keyword evidence="6" id="KW-1185">Reference proteome</keyword>
<dbReference type="InterPro" id="IPR016139">
    <property type="entry name" value="Ribosome_inactivat_prot_sub2"/>
</dbReference>
<dbReference type="SMART" id="SM00458">
    <property type="entry name" value="RICIN"/>
    <property type="match status" value="2"/>
</dbReference>
<dbReference type="CDD" id="cd23483">
    <property type="entry name" value="beta-trefoil_Ricin_ebulin-like_rpt1"/>
    <property type="match status" value="1"/>
</dbReference>
<keyword evidence="3" id="KW-0732">Signal</keyword>
<dbReference type="InterPro" id="IPR035992">
    <property type="entry name" value="Ricin_B-like_lectins"/>
</dbReference>
<dbReference type="Pfam" id="PF00652">
    <property type="entry name" value="Ricin_B_lectin"/>
    <property type="match status" value="2"/>
</dbReference>
<reference evidence="5 6" key="1">
    <citation type="submission" date="2024-02" db="EMBL/GenBank/DDBJ databases">
        <authorList>
            <person name="Vignale AGUSTIN F."/>
            <person name="Sosa J E."/>
            <person name="Modenutti C."/>
        </authorList>
    </citation>
    <scope>NUCLEOTIDE SEQUENCE [LARGE SCALE GENOMIC DNA]</scope>
</reference>
<feature type="non-terminal residue" evidence="5">
    <location>
        <position position="1"/>
    </location>
</feature>
<evidence type="ECO:0000256" key="3">
    <source>
        <dbReference type="SAM" id="SignalP"/>
    </source>
</evidence>
<keyword evidence="1" id="KW-1015">Disulfide bond</keyword>
<sequence length="582" mass="65156">AKIYIVLLAICGLGIQGRGAPDYPSVSFNLWRATWATYRDFIGALRERVTRGTEPINGVPVLRPANSVPVWERFVLVRLINHDGNIVTLAVDVVNLYVVAFSANRRSYFFRNSTELQRNNLFVDTTQTSLPFTVNYGQIEKEAGVGRQSIPLGPTPLADATTRLWYGRSVAEPLLVVIQMVSEAARFGRIEELVRRSITDQNTFTPRGLMLSMENKWSPMSLEVQRARDGVIFSGNVTLRDDNYSLIEVDNFNTLSRCTMVAVLLWQCIPTTSSNYGNNAIATALHARIKRMLVFLVGKDYNNDETCTILESTRHISGRDGLCVDVRDGHDNDGNPIQLWPCGQQRNQQWTFHTDGTIRSMDKCMTTYGYSHGDYVMIFDCSTAVPDATKWVVSIDGSITNPHSGLVLTAPDATQGTTLLVENNIHAARQGWSVGEHVEPTVTFIVGYKEMCLQANNEHNHVWLEDCVLNRRQQRWALYGDGTIRVDTDRSLCVTSDGHSSSDVIIILKCQGWGNQRWVFNPNGAILNPNAKLVMDVKGSDVSLRQIILFQPNGNPNQQWLTQTHPEAMVSSGKTSFRYSAF</sequence>
<dbReference type="SUPFAM" id="SSF50370">
    <property type="entry name" value="Ricin B-like lectins"/>
    <property type="match status" value="2"/>
</dbReference>
<keyword evidence="2" id="KW-0325">Glycoprotein</keyword>
<dbReference type="SUPFAM" id="SSF56371">
    <property type="entry name" value="Ribosome inactivating proteins (RIP)"/>
    <property type="match status" value="1"/>
</dbReference>
<dbReference type="InterPro" id="IPR017989">
    <property type="entry name" value="Ribosome_inactivat_1/2"/>
</dbReference>
<dbReference type="InterPro" id="IPR000772">
    <property type="entry name" value="Ricin_B_lectin"/>
</dbReference>
<accession>A0ABC8UBP6</accession>
<dbReference type="PRINTS" id="PR00396">
    <property type="entry name" value="SHIGARICIN"/>
</dbReference>
<dbReference type="Gene3D" id="3.40.420.10">
    <property type="entry name" value="Ricin (A subunit), domain 1"/>
    <property type="match status" value="1"/>
</dbReference>
<proteinExistence type="predicted"/>
<organism evidence="5 6">
    <name type="scientific">Ilex paraguariensis</name>
    <name type="common">yerba mate</name>
    <dbReference type="NCBI Taxonomy" id="185542"/>
    <lineage>
        <taxon>Eukaryota</taxon>
        <taxon>Viridiplantae</taxon>
        <taxon>Streptophyta</taxon>
        <taxon>Embryophyta</taxon>
        <taxon>Tracheophyta</taxon>
        <taxon>Spermatophyta</taxon>
        <taxon>Magnoliopsida</taxon>
        <taxon>eudicotyledons</taxon>
        <taxon>Gunneridae</taxon>
        <taxon>Pentapetalae</taxon>
        <taxon>asterids</taxon>
        <taxon>campanulids</taxon>
        <taxon>Aquifoliales</taxon>
        <taxon>Aquifoliaceae</taxon>
        <taxon>Ilex</taxon>
    </lineage>
</organism>
<dbReference type="EMBL" id="CAUOFW020007086">
    <property type="protein sequence ID" value="CAK9177573.1"/>
    <property type="molecule type" value="Genomic_DNA"/>
</dbReference>
<dbReference type="AlphaFoldDB" id="A0ABC8UBP6"/>
<dbReference type="InterPro" id="IPR036041">
    <property type="entry name" value="Ribosome-inact_prot_sf"/>
</dbReference>
<comment type="caution">
    <text evidence="5">The sequence shown here is derived from an EMBL/GenBank/DDBJ whole genome shotgun (WGS) entry which is preliminary data.</text>
</comment>
<evidence type="ECO:0000259" key="4">
    <source>
        <dbReference type="SMART" id="SM00458"/>
    </source>
</evidence>
<feature type="signal peptide" evidence="3">
    <location>
        <begin position="1"/>
        <end position="19"/>
    </location>
</feature>
<dbReference type="InterPro" id="IPR016138">
    <property type="entry name" value="Ribosome_inactivat_prot_sub1"/>
</dbReference>
<dbReference type="Proteomes" id="UP001642360">
    <property type="component" value="Unassembled WGS sequence"/>
</dbReference>
<feature type="domain" description="Ricin B lectin" evidence="4">
    <location>
        <begin position="439"/>
        <end position="563"/>
    </location>
</feature>
<evidence type="ECO:0000313" key="5">
    <source>
        <dbReference type="EMBL" id="CAK9177573.1"/>
    </source>
</evidence>
<dbReference type="InterPro" id="IPR001574">
    <property type="entry name" value="Ribosome_inactivat_prot"/>
</dbReference>
<dbReference type="Gene3D" id="2.80.10.50">
    <property type="match status" value="2"/>
</dbReference>
<gene>
    <name evidence="5" type="ORF">ILEXP_LOCUS47481</name>
</gene>
<dbReference type="Pfam" id="PF00161">
    <property type="entry name" value="RIP"/>
    <property type="match status" value="1"/>
</dbReference>
<dbReference type="PANTHER" id="PTHR33453:SF34">
    <property type="entry name" value="RIBOSOME-INACTIVATING PROTEIN"/>
    <property type="match status" value="1"/>
</dbReference>
<name>A0ABC8UBP6_9AQUA</name>
<evidence type="ECO:0000256" key="2">
    <source>
        <dbReference type="ARBA" id="ARBA00023180"/>
    </source>
</evidence>
<feature type="domain" description="Ricin B lectin" evidence="4">
    <location>
        <begin position="311"/>
        <end position="435"/>
    </location>
</feature>
<dbReference type="PROSITE" id="PS50231">
    <property type="entry name" value="RICIN_B_LECTIN"/>
    <property type="match status" value="2"/>
</dbReference>
<evidence type="ECO:0000256" key="1">
    <source>
        <dbReference type="ARBA" id="ARBA00023157"/>
    </source>
</evidence>
<protein>
    <recommendedName>
        <fullName evidence="4">Ricin B lectin domain-containing protein</fullName>
    </recommendedName>
</protein>